<reference evidence="7 8" key="2">
    <citation type="journal article" date="2019" name="G3 (Bethesda)">
        <title>Hybrid Assembly of the Genome of the Entomopathogenic Nematode Steinernema carpocapsae Identifies the X-Chromosome.</title>
        <authorList>
            <person name="Serra L."/>
            <person name="Macchietto M."/>
            <person name="Macias-Munoz A."/>
            <person name="McGill C.J."/>
            <person name="Rodriguez I.M."/>
            <person name="Rodriguez B."/>
            <person name="Murad R."/>
            <person name="Mortazavi A."/>
        </authorList>
    </citation>
    <scope>NUCLEOTIDE SEQUENCE [LARGE SCALE GENOMIC DNA]</scope>
    <source>
        <strain evidence="7 8">ALL</strain>
    </source>
</reference>
<feature type="transmembrane region" description="Helical" evidence="6">
    <location>
        <begin position="375"/>
        <end position="395"/>
    </location>
</feature>
<keyword evidence="8" id="KW-1185">Reference proteome</keyword>
<feature type="transmembrane region" description="Helical" evidence="6">
    <location>
        <begin position="269"/>
        <end position="288"/>
    </location>
</feature>
<keyword evidence="4 6" id="KW-1133">Transmembrane helix</keyword>
<dbReference type="EMBL" id="AZBU02000005">
    <property type="protein sequence ID" value="TKR75812.1"/>
    <property type="molecule type" value="Genomic_DNA"/>
</dbReference>
<name>A0A4U5N198_STECR</name>
<evidence type="ECO:0000256" key="4">
    <source>
        <dbReference type="ARBA" id="ARBA00022989"/>
    </source>
</evidence>
<feature type="transmembrane region" description="Helical" evidence="6">
    <location>
        <begin position="208"/>
        <end position="227"/>
    </location>
</feature>
<dbReference type="InterPro" id="IPR037185">
    <property type="entry name" value="EmrE-like"/>
</dbReference>
<dbReference type="InterPro" id="IPR008521">
    <property type="entry name" value="Mg_trans_NIPA"/>
</dbReference>
<feature type="transmembrane region" description="Helical" evidence="6">
    <location>
        <begin position="308"/>
        <end position="328"/>
    </location>
</feature>
<dbReference type="STRING" id="34508.A0A4U5N198"/>
<keyword evidence="5 6" id="KW-0472">Membrane</keyword>
<dbReference type="Pfam" id="PF05653">
    <property type="entry name" value="Mg_trans_NIPA"/>
    <property type="match status" value="1"/>
</dbReference>
<feature type="transmembrane region" description="Helical" evidence="6">
    <location>
        <begin position="407"/>
        <end position="426"/>
    </location>
</feature>
<evidence type="ECO:0000313" key="7">
    <source>
        <dbReference type="EMBL" id="TKR75812.1"/>
    </source>
</evidence>
<sequence>MNHCFVIHIQGISNLSAVVTVFTIRLEELKISKFGVCLRLRCLPSTWNDVGTSLSICLRIKHRFRVGERSPVANPVLQQQRQELLLALPARGWPASSHMEYHSFHKSVAASNGDEASSSLLSGMETTMTNATAAAIATATELVAANAIETSGSVISSADVTKNFSDFYIGLGLAVSSSLFIGTSFIIKKKALIRLANNSDCTQRASEGGFGYLTDYLWWMGVITMALGEACNFAAYLFAPASLVTPLGALSVLVTAILSSKFLKERLNLLGKIGCAVCLLGSTVIVIHSPKEEEVSSMEDLALKMKDAVFILYVVTVILVTLAIVLYVSPRYGRSNILVYISVCSLIGSLSVLSVKGLGLAIKETLSGHQQFTNVLTWFWLLSVASCVSVQLIYLNKSLDMYNTSMVTPIYYVFFTTFVILASSILYKEWSCLGASDILGNVIGFLITIIGIFQMQLFRDVNISFRHVQQLVHKTSITHMEFNNSATSLVDCSPFPNNSHQNGHLRSNNGHCYT</sequence>
<comment type="caution">
    <text evidence="7">The sequence shown here is derived from an EMBL/GenBank/DDBJ whole genome shotgun (WGS) entry which is preliminary data.</text>
</comment>
<evidence type="ECO:0000256" key="1">
    <source>
        <dbReference type="ARBA" id="ARBA00004141"/>
    </source>
</evidence>
<dbReference type="Proteomes" id="UP000298663">
    <property type="component" value="Unassembled WGS sequence"/>
</dbReference>
<dbReference type="AlphaFoldDB" id="A0A4U5N198"/>
<dbReference type="PANTHER" id="PTHR12570">
    <property type="match status" value="1"/>
</dbReference>
<evidence type="ECO:0000256" key="3">
    <source>
        <dbReference type="ARBA" id="ARBA00022692"/>
    </source>
</evidence>
<comment type="similarity">
    <text evidence="2">Belongs to the NIPA family.</text>
</comment>
<evidence type="ECO:0008006" key="9">
    <source>
        <dbReference type="Google" id="ProtNLM"/>
    </source>
</evidence>
<feature type="transmembrane region" description="Helical" evidence="6">
    <location>
        <begin position="233"/>
        <end position="257"/>
    </location>
</feature>
<dbReference type="GO" id="GO:0015095">
    <property type="term" value="F:magnesium ion transmembrane transporter activity"/>
    <property type="evidence" value="ECO:0007669"/>
    <property type="project" value="InterPro"/>
</dbReference>
<organism evidence="7 8">
    <name type="scientific">Steinernema carpocapsae</name>
    <name type="common">Entomopathogenic nematode</name>
    <dbReference type="NCBI Taxonomy" id="34508"/>
    <lineage>
        <taxon>Eukaryota</taxon>
        <taxon>Metazoa</taxon>
        <taxon>Ecdysozoa</taxon>
        <taxon>Nematoda</taxon>
        <taxon>Chromadorea</taxon>
        <taxon>Rhabditida</taxon>
        <taxon>Tylenchina</taxon>
        <taxon>Panagrolaimomorpha</taxon>
        <taxon>Strongyloidoidea</taxon>
        <taxon>Steinernematidae</taxon>
        <taxon>Steinernema</taxon>
    </lineage>
</organism>
<dbReference type="FunFam" id="1.10.3730.20:FF:000016">
    <property type="entry name" value="NIPA1 (NonImprinted gene in Prader-Willi/Angelman syndrome region 1) homolog"/>
    <property type="match status" value="1"/>
</dbReference>
<feature type="transmembrane region" description="Helical" evidence="6">
    <location>
        <begin position="167"/>
        <end position="187"/>
    </location>
</feature>
<evidence type="ECO:0000256" key="2">
    <source>
        <dbReference type="ARBA" id="ARBA00007230"/>
    </source>
</evidence>
<feature type="transmembrane region" description="Helical" evidence="6">
    <location>
        <begin position="337"/>
        <end position="355"/>
    </location>
</feature>
<dbReference type="PANTHER" id="PTHR12570:SF92">
    <property type="entry name" value="SPICHTHYIN, ISOFORM B"/>
    <property type="match status" value="1"/>
</dbReference>
<accession>A0A4U5N198</accession>
<dbReference type="OrthoDB" id="6428174at2759"/>
<gene>
    <name evidence="7" type="ORF">L596_017051</name>
</gene>
<evidence type="ECO:0000256" key="5">
    <source>
        <dbReference type="ARBA" id="ARBA00023136"/>
    </source>
</evidence>
<evidence type="ECO:0000256" key="6">
    <source>
        <dbReference type="SAM" id="Phobius"/>
    </source>
</evidence>
<dbReference type="GO" id="GO:0016020">
    <property type="term" value="C:membrane"/>
    <property type="evidence" value="ECO:0007669"/>
    <property type="project" value="UniProtKB-SubCell"/>
</dbReference>
<protein>
    <recommendedName>
        <fullName evidence="9">Magnesium transporter NIPA2</fullName>
    </recommendedName>
</protein>
<proteinExistence type="inferred from homology"/>
<reference evidence="7 8" key="1">
    <citation type="journal article" date="2015" name="Genome Biol.">
        <title>Comparative genomics of Steinernema reveals deeply conserved gene regulatory networks.</title>
        <authorList>
            <person name="Dillman A.R."/>
            <person name="Macchietto M."/>
            <person name="Porter C.F."/>
            <person name="Rogers A."/>
            <person name="Williams B."/>
            <person name="Antoshechkin I."/>
            <person name="Lee M.M."/>
            <person name="Goodwin Z."/>
            <person name="Lu X."/>
            <person name="Lewis E.E."/>
            <person name="Goodrich-Blair H."/>
            <person name="Stock S.P."/>
            <person name="Adams B.J."/>
            <person name="Sternberg P.W."/>
            <person name="Mortazavi A."/>
        </authorList>
    </citation>
    <scope>NUCLEOTIDE SEQUENCE [LARGE SCALE GENOMIC DNA]</scope>
    <source>
        <strain evidence="7 8">ALL</strain>
    </source>
</reference>
<keyword evidence="3 6" id="KW-0812">Transmembrane</keyword>
<dbReference type="SUPFAM" id="SSF103481">
    <property type="entry name" value="Multidrug resistance efflux transporter EmrE"/>
    <property type="match status" value="1"/>
</dbReference>
<comment type="subcellular location">
    <subcellularLocation>
        <location evidence="1">Membrane</location>
        <topology evidence="1">Multi-pass membrane protein</topology>
    </subcellularLocation>
</comment>
<evidence type="ECO:0000313" key="8">
    <source>
        <dbReference type="Proteomes" id="UP000298663"/>
    </source>
</evidence>
<feature type="transmembrane region" description="Helical" evidence="6">
    <location>
        <begin position="438"/>
        <end position="458"/>
    </location>
</feature>